<feature type="signal peptide" evidence="1">
    <location>
        <begin position="1"/>
        <end position="17"/>
    </location>
</feature>
<feature type="non-terminal residue" evidence="2">
    <location>
        <position position="1"/>
    </location>
</feature>
<accession>Q4R9Z8</accession>
<feature type="non-terminal residue" evidence="2">
    <location>
        <position position="90"/>
    </location>
</feature>
<dbReference type="GO" id="GO:0016020">
    <property type="term" value="C:membrane"/>
    <property type="evidence" value="ECO:0007669"/>
    <property type="project" value="InterPro"/>
</dbReference>
<keyword evidence="1" id="KW-0732">Signal</keyword>
<dbReference type="EMBL" id="CAAE01024783">
    <property type="protein sequence ID" value="CAG14785.1"/>
    <property type="molecule type" value="Genomic_DNA"/>
</dbReference>
<dbReference type="GO" id="GO:0005615">
    <property type="term" value="C:extracellular space"/>
    <property type="evidence" value="ECO:0007669"/>
    <property type="project" value="TreeGrafter"/>
</dbReference>
<dbReference type="InterPro" id="IPR008001">
    <property type="entry name" value="MCSF-1"/>
</dbReference>
<reference evidence="2" key="2">
    <citation type="submission" date="2004-02" db="EMBL/GenBank/DDBJ databases">
        <authorList>
            <consortium name="Genoscope"/>
            <consortium name="Whitehead Institute Centre for Genome Research"/>
        </authorList>
    </citation>
    <scope>NUCLEOTIDE SEQUENCE</scope>
</reference>
<dbReference type="AlphaFoldDB" id="Q4R9Z8"/>
<dbReference type="SUPFAM" id="SSF47266">
    <property type="entry name" value="4-helical cytokines"/>
    <property type="match status" value="1"/>
</dbReference>
<dbReference type="PANTHER" id="PTHR10058">
    <property type="entry name" value="MACROPHAGE COLONY STIMULATING FACTOR"/>
    <property type="match status" value="1"/>
</dbReference>
<gene>
    <name evidence="2" type="ORF">GSTENG00036636001</name>
</gene>
<evidence type="ECO:0000313" key="2">
    <source>
        <dbReference type="EMBL" id="CAG14785.1"/>
    </source>
</evidence>
<dbReference type="OrthoDB" id="8593133at2759"/>
<dbReference type="KEGG" id="tng:GSTEN00036636G001"/>
<dbReference type="PANTHER" id="PTHR10058:SF0">
    <property type="entry name" value="MACROPHAGE COLONY-STIMULATING FACTOR 1"/>
    <property type="match status" value="1"/>
</dbReference>
<reference evidence="2" key="1">
    <citation type="journal article" date="2004" name="Nature">
        <title>Genome duplication in the teleost fish Tetraodon nigroviridis reveals the early vertebrate proto-karyotype.</title>
        <authorList>
            <person name="Jaillon O."/>
            <person name="Aury J.-M."/>
            <person name="Brunet F."/>
            <person name="Petit J.-L."/>
            <person name="Stange-Thomann N."/>
            <person name="Mauceli E."/>
            <person name="Bouneau L."/>
            <person name="Fischer C."/>
            <person name="Ozouf-Costaz C."/>
            <person name="Bernot A."/>
            <person name="Nicaud S."/>
            <person name="Jaffe D."/>
            <person name="Fisher S."/>
            <person name="Lutfalla G."/>
            <person name="Dossat C."/>
            <person name="Segurens B."/>
            <person name="Dasilva C."/>
            <person name="Salanoubat M."/>
            <person name="Levy M."/>
            <person name="Boudet N."/>
            <person name="Castellano S."/>
            <person name="Anthouard V."/>
            <person name="Jubin C."/>
            <person name="Castelli V."/>
            <person name="Katinka M."/>
            <person name="Vacherie B."/>
            <person name="Biemont C."/>
            <person name="Skalli Z."/>
            <person name="Cattolico L."/>
            <person name="Poulain J."/>
            <person name="De Berardinis V."/>
            <person name="Cruaud C."/>
            <person name="Duprat S."/>
            <person name="Brottier P."/>
            <person name="Coutanceau J.-P."/>
            <person name="Gouzy J."/>
            <person name="Parra G."/>
            <person name="Lardier G."/>
            <person name="Chapple C."/>
            <person name="McKernan K.J."/>
            <person name="McEwan P."/>
            <person name="Bosak S."/>
            <person name="Kellis M."/>
            <person name="Volff J.-N."/>
            <person name="Guigo R."/>
            <person name="Zody M.C."/>
            <person name="Mesirov J."/>
            <person name="Lindblad-Toh K."/>
            <person name="Birren B."/>
            <person name="Nusbaum C."/>
            <person name="Kahn D."/>
            <person name="Robinson-Rechavi M."/>
            <person name="Laudet V."/>
            <person name="Schachter V."/>
            <person name="Quetier F."/>
            <person name="Saurin W."/>
            <person name="Scarpelli C."/>
            <person name="Wincker P."/>
            <person name="Lander E.S."/>
            <person name="Weissenbach J."/>
            <person name="Roest Crollius H."/>
        </authorList>
    </citation>
    <scope>NUCLEOTIDE SEQUENCE [LARGE SCALE GENOMIC DNA]</scope>
</reference>
<dbReference type="GO" id="GO:0008083">
    <property type="term" value="F:growth factor activity"/>
    <property type="evidence" value="ECO:0007669"/>
    <property type="project" value="InterPro"/>
</dbReference>
<evidence type="ECO:0000256" key="1">
    <source>
        <dbReference type="SAM" id="SignalP"/>
    </source>
</evidence>
<feature type="chain" id="PRO_5004242249" evidence="1">
    <location>
        <begin position="18"/>
        <end position="90"/>
    </location>
</feature>
<dbReference type="GO" id="GO:0005125">
    <property type="term" value="F:cytokine activity"/>
    <property type="evidence" value="ECO:0007669"/>
    <property type="project" value="InterPro"/>
</dbReference>
<dbReference type="InterPro" id="IPR009079">
    <property type="entry name" value="4_helix_cytokine-like_core"/>
</dbReference>
<name>Q4R9Z8_TETNG</name>
<proteinExistence type="predicted"/>
<sequence>VKCLCVLMFLSFPLITTEIPGPCRHSITREHLLTIRHLVGGETTPEFLYTNSDAWSEITHFLLLLLLLQMDNQLRGGCSITYTFIERRSL</sequence>
<organism evidence="2">
    <name type="scientific">Tetraodon nigroviridis</name>
    <name type="common">Spotted green pufferfish</name>
    <name type="synonym">Chelonodon nigroviridis</name>
    <dbReference type="NCBI Taxonomy" id="99883"/>
    <lineage>
        <taxon>Eukaryota</taxon>
        <taxon>Metazoa</taxon>
        <taxon>Chordata</taxon>
        <taxon>Craniata</taxon>
        <taxon>Vertebrata</taxon>
        <taxon>Euteleostomi</taxon>
        <taxon>Actinopterygii</taxon>
        <taxon>Neopterygii</taxon>
        <taxon>Teleostei</taxon>
        <taxon>Neoteleostei</taxon>
        <taxon>Acanthomorphata</taxon>
        <taxon>Eupercaria</taxon>
        <taxon>Tetraodontiformes</taxon>
        <taxon>Tetradontoidea</taxon>
        <taxon>Tetraodontidae</taxon>
        <taxon>Tetraodon</taxon>
    </lineage>
</organism>
<protein>
    <submittedName>
        <fullName evidence="2">(spotted green pufferfish) hypothetical protein</fullName>
    </submittedName>
</protein>
<comment type="caution">
    <text evidence="2">The sequence shown here is derived from an EMBL/GenBank/DDBJ whole genome shotgun (WGS) entry which is preliminary data.</text>
</comment>